<evidence type="ECO:0000313" key="1">
    <source>
        <dbReference type="EMBL" id="KAJ2890301.1"/>
    </source>
</evidence>
<keyword evidence="2" id="KW-1185">Reference proteome</keyword>
<sequence length="211" mass="22387">MDGSPKDCSLERASALKPLSASLPTAASPEMMFGLIHPVPTPPATPPPPQMLSSPSSSQGPSAGSGASSLVPSADVRPAFGAMPRLSAVLAPDLSCIESDDEARNEPLPTPEQLIISQSWSTWPTSCHHLYSGSKFSGTQSNGTRSYSVTVTLKYVDMGVPELCGHFTIRGLTSELPKLTTFFDAQIVGSSNHSFVTNQWDASVDTDRTHW</sequence>
<proteinExistence type="predicted"/>
<name>A0ACC1LYH6_9FUNG</name>
<comment type="caution">
    <text evidence="1">The sequence shown here is derived from an EMBL/GenBank/DDBJ whole genome shotgun (WGS) entry which is preliminary data.</text>
</comment>
<dbReference type="EMBL" id="JANBVB010001412">
    <property type="protein sequence ID" value="KAJ2890301.1"/>
    <property type="molecule type" value="Genomic_DNA"/>
</dbReference>
<feature type="non-terminal residue" evidence="1">
    <location>
        <position position="211"/>
    </location>
</feature>
<evidence type="ECO:0000313" key="2">
    <source>
        <dbReference type="Proteomes" id="UP001139981"/>
    </source>
</evidence>
<reference evidence="1" key="1">
    <citation type="submission" date="2022-07" db="EMBL/GenBank/DDBJ databases">
        <title>Phylogenomic reconstructions and comparative analyses of Kickxellomycotina fungi.</title>
        <authorList>
            <person name="Reynolds N.K."/>
            <person name="Stajich J.E."/>
            <person name="Barry K."/>
            <person name="Grigoriev I.V."/>
            <person name="Crous P."/>
            <person name="Smith M.E."/>
        </authorList>
    </citation>
    <scope>NUCLEOTIDE SEQUENCE</scope>
    <source>
        <strain evidence="1">CBS 190363</strain>
    </source>
</reference>
<dbReference type="Proteomes" id="UP001139981">
    <property type="component" value="Unassembled WGS sequence"/>
</dbReference>
<accession>A0ACC1LYH6</accession>
<gene>
    <name evidence="1" type="ORF">IWW38_004210</name>
</gene>
<organism evidence="1 2">
    <name type="scientific">Coemansia aciculifera</name>
    <dbReference type="NCBI Taxonomy" id="417176"/>
    <lineage>
        <taxon>Eukaryota</taxon>
        <taxon>Fungi</taxon>
        <taxon>Fungi incertae sedis</taxon>
        <taxon>Zoopagomycota</taxon>
        <taxon>Kickxellomycotina</taxon>
        <taxon>Kickxellomycetes</taxon>
        <taxon>Kickxellales</taxon>
        <taxon>Kickxellaceae</taxon>
        <taxon>Coemansia</taxon>
    </lineage>
</organism>
<protein>
    <submittedName>
        <fullName evidence="1">Uncharacterized protein</fullName>
    </submittedName>
</protein>